<accession>A0A0L9UMX2</accession>
<feature type="region of interest" description="Disordered" evidence="1">
    <location>
        <begin position="1"/>
        <end position="40"/>
    </location>
</feature>
<feature type="compositionally biased region" description="Polar residues" evidence="1">
    <location>
        <begin position="1"/>
        <end position="24"/>
    </location>
</feature>
<dbReference type="Gramene" id="KOM44088">
    <property type="protein sequence ID" value="KOM44088"/>
    <property type="gene ID" value="LR48_Vigan05g169300"/>
</dbReference>
<evidence type="ECO:0000313" key="2">
    <source>
        <dbReference type="EMBL" id="KOM44088.1"/>
    </source>
</evidence>
<dbReference type="AlphaFoldDB" id="A0A0L9UMX2"/>
<organism evidence="2 3">
    <name type="scientific">Phaseolus angularis</name>
    <name type="common">Azuki bean</name>
    <name type="synonym">Vigna angularis</name>
    <dbReference type="NCBI Taxonomy" id="3914"/>
    <lineage>
        <taxon>Eukaryota</taxon>
        <taxon>Viridiplantae</taxon>
        <taxon>Streptophyta</taxon>
        <taxon>Embryophyta</taxon>
        <taxon>Tracheophyta</taxon>
        <taxon>Spermatophyta</taxon>
        <taxon>Magnoliopsida</taxon>
        <taxon>eudicotyledons</taxon>
        <taxon>Gunneridae</taxon>
        <taxon>Pentapetalae</taxon>
        <taxon>rosids</taxon>
        <taxon>fabids</taxon>
        <taxon>Fabales</taxon>
        <taxon>Fabaceae</taxon>
        <taxon>Papilionoideae</taxon>
        <taxon>50 kb inversion clade</taxon>
        <taxon>NPAAA clade</taxon>
        <taxon>indigoferoid/millettioid clade</taxon>
        <taxon>Phaseoleae</taxon>
        <taxon>Vigna</taxon>
    </lineage>
</organism>
<feature type="region of interest" description="Disordered" evidence="1">
    <location>
        <begin position="81"/>
        <end position="103"/>
    </location>
</feature>
<dbReference type="EMBL" id="CM003375">
    <property type="protein sequence ID" value="KOM44088.1"/>
    <property type="molecule type" value="Genomic_DNA"/>
</dbReference>
<reference evidence="3" key="1">
    <citation type="journal article" date="2015" name="Proc. Natl. Acad. Sci. U.S.A.">
        <title>Genome sequencing of adzuki bean (Vigna angularis) provides insight into high starch and low fat accumulation and domestication.</title>
        <authorList>
            <person name="Yang K."/>
            <person name="Tian Z."/>
            <person name="Chen C."/>
            <person name="Luo L."/>
            <person name="Zhao B."/>
            <person name="Wang Z."/>
            <person name="Yu L."/>
            <person name="Li Y."/>
            <person name="Sun Y."/>
            <person name="Li W."/>
            <person name="Chen Y."/>
            <person name="Li Y."/>
            <person name="Zhang Y."/>
            <person name="Ai D."/>
            <person name="Zhao J."/>
            <person name="Shang C."/>
            <person name="Ma Y."/>
            <person name="Wu B."/>
            <person name="Wang M."/>
            <person name="Gao L."/>
            <person name="Sun D."/>
            <person name="Zhang P."/>
            <person name="Guo F."/>
            <person name="Wang W."/>
            <person name="Li Y."/>
            <person name="Wang J."/>
            <person name="Varshney R.K."/>
            <person name="Wang J."/>
            <person name="Ling H.Q."/>
            <person name="Wan P."/>
        </authorList>
    </citation>
    <scope>NUCLEOTIDE SEQUENCE</scope>
    <source>
        <strain evidence="3">cv. Jingnong 6</strain>
    </source>
</reference>
<gene>
    <name evidence="2" type="ORF">LR48_Vigan05g169300</name>
</gene>
<protein>
    <submittedName>
        <fullName evidence="2">Uncharacterized protein</fullName>
    </submittedName>
</protein>
<evidence type="ECO:0000313" key="3">
    <source>
        <dbReference type="Proteomes" id="UP000053144"/>
    </source>
</evidence>
<sequence length="103" mass="11088">MSASSVAPSGPTSAQSFATTTSDVGSVLSPSDHHSAAPSHYENHSSRRWWFGFSNCDSSVGIFITIAKSLLVNSLESPVEMLASKKMPTRRSSKVQRSQSNRD</sequence>
<name>A0A0L9UMX2_PHAAN</name>
<proteinExistence type="predicted"/>
<evidence type="ECO:0000256" key="1">
    <source>
        <dbReference type="SAM" id="MobiDB-lite"/>
    </source>
</evidence>
<dbReference type="Proteomes" id="UP000053144">
    <property type="component" value="Chromosome 5"/>
</dbReference>
<feature type="compositionally biased region" description="Basic and acidic residues" evidence="1">
    <location>
        <begin position="31"/>
        <end position="40"/>
    </location>
</feature>